<reference evidence="4" key="1">
    <citation type="journal article" date="2019" name="Int. J. Syst. Evol. Microbiol.">
        <title>The Global Catalogue of Microorganisms (GCM) 10K type strain sequencing project: providing services to taxonomists for standard genome sequencing and annotation.</title>
        <authorList>
            <consortium name="The Broad Institute Genomics Platform"/>
            <consortium name="The Broad Institute Genome Sequencing Center for Infectious Disease"/>
            <person name="Wu L."/>
            <person name="Ma J."/>
        </authorList>
    </citation>
    <scope>NUCLEOTIDE SEQUENCE [LARGE SCALE GENOMIC DNA]</scope>
    <source>
        <strain evidence="4">CCUG 53903</strain>
    </source>
</reference>
<dbReference type="PANTHER" id="PTHR43244">
    <property type="match status" value="1"/>
</dbReference>
<evidence type="ECO:0000256" key="1">
    <source>
        <dbReference type="ARBA" id="ARBA00023002"/>
    </source>
</evidence>
<protein>
    <submittedName>
        <fullName evidence="3">LLM class flavin-dependent oxidoreductase</fullName>
    </submittedName>
</protein>
<proteinExistence type="predicted"/>
<accession>A0ABW1CTB6</accession>
<dbReference type="Proteomes" id="UP001596058">
    <property type="component" value="Unassembled WGS sequence"/>
</dbReference>
<dbReference type="Pfam" id="PF00296">
    <property type="entry name" value="Bac_luciferase"/>
    <property type="match status" value="1"/>
</dbReference>
<comment type="caution">
    <text evidence="3">The sequence shown here is derived from an EMBL/GenBank/DDBJ whole genome shotgun (WGS) entry which is preliminary data.</text>
</comment>
<evidence type="ECO:0000259" key="2">
    <source>
        <dbReference type="Pfam" id="PF00296"/>
    </source>
</evidence>
<dbReference type="Gene3D" id="3.20.20.30">
    <property type="entry name" value="Luciferase-like domain"/>
    <property type="match status" value="2"/>
</dbReference>
<sequence length="251" mass="27187">MARFGYFLACEEHGPNELVRQAKLAEQAGFEGLWISDHYHPWTDTQGQSPFVWTVIGALAEATRLPITTAVTCPLVRIHPAVVAQAAATAAVLSRGRFRLGVGTGEALNELALAGRIGDGYICTGPAADLVRTFHESGGQGKVVQGGIKVCYAADEASARKTAHRIWPTEGIQGEASQLLPLPRHFEQLAGMVSEEEATRSVPCGPDPEVHARALREYVDAGFDEIYVCQIGPEQEAFFDFYAEQVLPLVR</sequence>
<dbReference type="SUPFAM" id="SSF51679">
    <property type="entry name" value="Bacterial luciferase-like"/>
    <property type="match status" value="1"/>
</dbReference>
<gene>
    <name evidence="3" type="ORF">ACFPZ3_33740</name>
</gene>
<feature type="domain" description="Luciferase-like" evidence="2">
    <location>
        <begin position="5"/>
        <end position="110"/>
    </location>
</feature>
<dbReference type="EMBL" id="JBHSPA010000041">
    <property type="protein sequence ID" value="MFC5828857.1"/>
    <property type="molecule type" value="Genomic_DNA"/>
</dbReference>
<dbReference type="InterPro" id="IPR011251">
    <property type="entry name" value="Luciferase-like_dom"/>
</dbReference>
<dbReference type="CDD" id="cd01097">
    <property type="entry name" value="Tetrahydromethanopterin_reductase"/>
    <property type="match status" value="1"/>
</dbReference>
<name>A0ABW1CTB6_9ACTN</name>
<dbReference type="PANTHER" id="PTHR43244:SF1">
    <property type="entry name" value="5,10-METHYLENETETRAHYDROMETHANOPTERIN REDUCTASE"/>
    <property type="match status" value="1"/>
</dbReference>
<dbReference type="RefSeq" id="WP_379518360.1">
    <property type="nucleotide sequence ID" value="NZ_JBHSPA010000041.1"/>
</dbReference>
<organism evidence="3 4">
    <name type="scientific">Nonomuraea insulae</name>
    <dbReference type="NCBI Taxonomy" id="1616787"/>
    <lineage>
        <taxon>Bacteria</taxon>
        <taxon>Bacillati</taxon>
        <taxon>Actinomycetota</taxon>
        <taxon>Actinomycetes</taxon>
        <taxon>Streptosporangiales</taxon>
        <taxon>Streptosporangiaceae</taxon>
        <taxon>Nonomuraea</taxon>
    </lineage>
</organism>
<dbReference type="InterPro" id="IPR036661">
    <property type="entry name" value="Luciferase-like_sf"/>
</dbReference>
<keyword evidence="1" id="KW-0560">Oxidoreductase</keyword>
<evidence type="ECO:0000313" key="4">
    <source>
        <dbReference type="Proteomes" id="UP001596058"/>
    </source>
</evidence>
<dbReference type="InterPro" id="IPR050564">
    <property type="entry name" value="F420-G6PD/mer"/>
</dbReference>
<evidence type="ECO:0000313" key="3">
    <source>
        <dbReference type="EMBL" id="MFC5828857.1"/>
    </source>
</evidence>
<keyword evidence="4" id="KW-1185">Reference proteome</keyword>